<dbReference type="GO" id="GO:0005739">
    <property type="term" value="C:mitochondrion"/>
    <property type="evidence" value="ECO:0007669"/>
    <property type="project" value="UniProtKB-SubCell"/>
</dbReference>
<comment type="subcellular location">
    <subcellularLocation>
        <location evidence="1">Mitochondrion</location>
    </subcellularLocation>
</comment>
<protein>
    <recommendedName>
        <fullName evidence="8">Cx9C motif-containing protein 4</fullName>
    </recommendedName>
</protein>
<feature type="disulfide bond" evidence="5">
    <location>
        <begin position="7"/>
        <end position="38"/>
    </location>
</feature>
<evidence type="ECO:0000256" key="1">
    <source>
        <dbReference type="ARBA" id="ARBA00004173"/>
    </source>
</evidence>
<evidence type="ECO:0000256" key="4">
    <source>
        <dbReference type="ARBA" id="ARBA00023157"/>
    </source>
</evidence>
<comment type="caution">
    <text evidence="6">The sequence shown here is derived from an EMBL/GenBank/DDBJ whole genome shotgun (WGS) entry which is preliminary data.</text>
</comment>
<proteinExistence type="inferred from homology"/>
<dbReference type="PANTHER" id="PTHR15590">
    <property type="entry name" value="CX9C MOTIF-CONTAINING PROTEIN 4"/>
    <property type="match status" value="1"/>
</dbReference>
<dbReference type="Pfam" id="PF08991">
    <property type="entry name" value="CMC4"/>
    <property type="match status" value="1"/>
</dbReference>
<name>A0ABD1FGC0_HYPHA</name>
<evidence type="ECO:0000256" key="2">
    <source>
        <dbReference type="ARBA" id="ARBA00009858"/>
    </source>
</evidence>
<gene>
    <name evidence="6" type="ORF">ABEB36_001950</name>
</gene>
<evidence type="ECO:0008006" key="8">
    <source>
        <dbReference type="Google" id="ProtNLM"/>
    </source>
</evidence>
<organism evidence="6 7">
    <name type="scientific">Hypothenemus hampei</name>
    <name type="common">Coffee berry borer</name>
    <dbReference type="NCBI Taxonomy" id="57062"/>
    <lineage>
        <taxon>Eukaryota</taxon>
        <taxon>Metazoa</taxon>
        <taxon>Ecdysozoa</taxon>
        <taxon>Arthropoda</taxon>
        <taxon>Hexapoda</taxon>
        <taxon>Insecta</taxon>
        <taxon>Pterygota</taxon>
        <taxon>Neoptera</taxon>
        <taxon>Endopterygota</taxon>
        <taxon>Coleoptera</taxon>
        <taxon>Polyphaga</taxon>
        <taxon>Cucujiformia</taxon>
        <taxon>Curculionidae</taxon>
        <taxon>Scolytinae</taxon>
        <taxon>Hypothenemus</taxon>
    </lineage>
</organism>
<dbReference type="PANTHER" id="PTHR15590:SF0">
    <property type="entry name" value="CX9C MOTIF-CONTAINING PROTEIN 4"/>
    <property type="match status" value="1"/>
</dbReference>
<comment type="similarity">
    <text evidence="2">Belongs to the CMC4 family.</text>
</comment>
<dbReference type="AlphaFoldDB" id="A0ABD1FGC0"/>
<evidence type="ECO:0000256" key="5">
    <source>
        <dbReference type="PIRSR" id="PIRSR627179-50"/>
    </source>
</evidence>
<dbReference type="Proteomes" id="UP001566132">
    <property type="component" value="Unassembled WGS sequence"/>
</dbReference>
<feature type="disulfide bond" evidence="5">
    <location>
        <begin position="17"/>
        <end position="28"/>
    </location>
</feature>
<evidence type="ECO:0000313" key="7">
    <source>
        <dbReference type="Proteomes" id="UP001566132"/>
    </source>
</evidence>
<accession>A0ABD1FGC0</accession>
<dbReference type="PROSITE" id="PS51808">
    <property type="entry name" value="CHCH"/>
    <property type="match status" value="1"/>
</dbReference>
<keyword evidence="3" id="KW-0496">Mitochondrion</keyword>
<reference evidence="6 7" key="1">
    <citation type="submission" date="2024-05" db="EMBL/GenBank/DDBJ databases">
        <title>Genetic variation in Jamaican populations of the coffee berry borer (Hypothenemus hampei).</title>
        <authorList>
            <person name="Errbii M."/>
            <person name="Myrie A."/>
        </authorList>
    </citation>
    <scope>NUCLEOTIDE SEQUENCE [LARGE SCALE GENOMIC DNA]</scope>
    <source>
        <strain evidence="6">JA-Hopewell-2020-01-JO</strain>
        <tissue evidence="6">Whole body</tissue>
    </source>
</reference>
<sequence length="64" mass="7397">MPKKDPCKSFACDIQACLKENNFQEPACQHAIEAMRNCCRKWKDRSYVCQGIDTSKGQPYPEKQ</sequence>
<evidence type="ECO:0000313" key="6">
    <source>
        <dbReference type="EMBL" id="KAL1518308.1"/>
    </source>
</evidence>
<dbReference type="InterPro" id="IPR027179">
    <property type="entry name" value="CMC4"/>
</dbReference>
<dbReference type="EMBL" id="JBDJPC010000001">
    <property type="protein sequence ID" value="KAL1518308.1"/>
    <property type="molecule type" value="Genomic_DNA"/>
</dbReference>
<feature type="disulfide bond" evidence="5">
    <location>
        <begin position="39"/>
        <end position="49"/>
    </location>
</feature>
<keyword evidence="4 5" id="KW-1015">Disulfide bond</keyword>
<keyword evidence="7" id="KW-1185">Reference proteome</keyword>
<dbReference type="SUPFAM" id="SSF47072">
    <property type="entry name" value="Cysteine alpha-hairpin motif"/>
    <property type="match status" value="1"/>
</dbReference>
<evidence type="ECO:0000256" key="3">
    <source>
        <dbReference type="ARBA" id="ARBA00023128"/>
    </source>
</evidence>
<dbReference type="Gene3D" id="1.10.287.1130">
    <property type="entry name" value="CytochromE C oxidase copper chaperone"/>
    <property type="match status" value="1"/>
</dbReference>
<dbReference type="InterPro" id="IPR009069">
    <property type="entry name" value="Cys_alpha_HP_mot_SF"/>
</dbReference>